<gene>
    <name evidence="10" type="ORF">BB559_001924</name>
</gene>
<dbReference type="Gene3D" id="3.50.50.60">
    <property type="entry name" value="FAD/NAD(P)-binding domain"/>
    <property type="match status" value="1"/>
</dbReference>
<dbReference type="STRING" id="61424.A0A2T9YZL3"/>
<keyword evidence="2" id="KW-0285">Flavoprotein</keyword>
<dbReference type="Gene3D" id="3.30.9.10">
    <property type="entry name" value="D-Amino Acid Oxidase, subunit A, domain 2"/>
    <property type="match status" value="1"/>
</dbReference>
<evidence type="ECO:0000256" key="2">
    <source>
        <dbReference type="ARBA" id="ARBA00022630"/>
    </source>
</evidence>
<dbReference type="Proteomes" id="UP000245699">
    <property type="component" value="Unassembled WGS sequence"/>
</dbReference>
<evidence type="ECO:0000313" key="11">
    <source>
        <dbReference type="Proteomes" id="UP000245699"/>
    </source>
</evidence>
<dbReference type="SUPFAM" id="SSF51905">
    <property type="entry name" value="FAD/NAD(P)-binding domain"/>
    <property type="match status" value="1"/>
</dbReference>
<comment type="caution">
    <text evidence="10">The sequence shown here is derived from an EMBL/GenBank/DDBJ whole genome shotgun (WGS) entry which is preliminary data.</text>
</comment>
<reference evidence="10 11" key="1">
    <citation type="journal article" date="2018" name="MBio">
        <title>Comparative Genomics Reveals the Core Gene Toolbox for the Fungus-Insect Symbiosis.</title>
        <authorList>
            <person name="Wang Y."/>
            <person name="Stata M."/>
            <person name="Wang W."/>
            <person name="Stajich J.E."/>
            <person name="White M.M."/>
            <person name="Moncalvo J.M."/>
        </authorList>
    </citation>
    <scope>NUCLEOTIDE SEQUENCE [LARGE SCALE GENOMIC DNA]</scope>
    <source>
        <strain evidence="10 11">AUS-77-4</strain>
    </source>
</reference>
<evidence type="ECO:0000259" key="9">
    <source>
        <dbReference type="Pfam" id="PF01266"/>
    </source>
</evidence>
<evidence type="ECO:0000256" key="7">
    <source>
        <dbReference type="ARBA" id="ARBA00038878"/>
    </source>
</evidence>
<evidence type="ECO:0000256" key="4">
    <source>
        <dbReference type="ARBA" id="ARBA00023002"/>
    </source>
</evidence>
<dbReference type="EMBL" id="MBFT01000100">
    <property type="protein sequence ID" value="PVU97757.1"/>
    <property type="molecule type" value="Genomic_DNA"/>
</dbReference>
<name>A0A2T9YZL3_9FUNG</name>
<keyword evidence="3" id="KW-0274">FAD</keyword>
<evidence type="ECO:0000256" key="8">
    <source>
        <dbReference type="ARBA" id="ARBA00041137"/>
    </source>
</evidence>
<comment type="similarity">
    <text evidence="6">Belongs to the L2HGDH family.</text>
</comment>
<evidence type="ECO:0000256" key="5">
    <source>
        <dbReference type="ARBA" id="ARBA00036066"/>
    </source>
</evidence>
<proteinExistence type="inferred from homology"/>
<evidence type="ECO:0000256" key="6">
    <source>
        <dbReference type="ARBA" id="ARBA00037941"/>
    </source>
</evidence>
<dbReference type="AlphaFoldDB" id="A0A2T9YZL3"/>
<evidence type="ECO:0000256" key="1">
    <source>
        <dbReference type="ARBA" id="ARBA00001974"/>
    </source>
</evidence>
<dbReference type="InterPro" id="IPR006076">
    <property type="entry name" value="FAD-dep_OxRdtase"/>
</dbReference>
<keyword evidence="11" id="KW-1185">Reference proteome</keyword>
<sequence>MFLRKALQPRLSTRLWKSYSASSLDENVFKVDHLVIGAGVVGLAVARELSFRDNSSVMLVEKNSSFGLETSSRNSGVIHAGLYYNPDSLKTKLCIEGKEMLYEYCKAKQVGYKPTGKWVVANEKGSTGQEEYLVKLYEKSKTLGIPTELFTPDKVDPSDMEDTQVLKLLNTTLILNSPSTGIISQYDYMLSLLHDAQVNGTDYFKETEVVGVQKQNEGGYMVSLLQKDQEGKQDSEIRVHAQSVVNCGGLWSDKISNFLCDSDKTKNPTQIHYKFGKGRYYTYQHLLSDSVNLEQITKKLIYPVPDKNVTTLGIHLTLDLNGKIKFGPDIEWIDNNTDYSVVQGDNIDTFVEQIRRYFPFITRDHLTIDYSGIRPKLVGDGSPLSDFIIREESGNGFPGFVNLLGIESPGLTSSLAIAKYVKNILY</sequence>
<evidence type="ECO:0000256" key="3">
    <source>
        <dbReference type="ARBA" id="ARBA00022827"/>
    </source>
</evidence>
<feature type="domain" description="FAD dependent oxidoreductase" evidence="9">
    <location>
        <begin position="32"/>
        <end position="421"/>
    </location>
</feature>
<protein>
    <recommendedName>
        <fullName evidence="8">L-2-hydroxyglutarate dehydrogenase, mitochondrial</fullName>
        <ecNumber evidence="7">1.1.99.2</ecNumber>
    </recommendedName>
</protein>
<organism evidence="10 11">
    <name type="scientific">Furculomyces boomerangus</name>
    <dbReference type="NCBI Taxonomy" id="61424"/>
    <lineage>
        <taxon>Eukaryota</taxon>
        <taxon>Fungi</taxon>
        <taxon>Fungi incertae sedis</taxon>
        <taxon>Zoopagomycota</taxon>
        <taxon>Kickxellomycotina</taxon>
        <taxon>Harpellomycetes</taxon>
        <taxon>Harpellales</taxon>
        <taxon>Harpellaceae</taxon>
        <taxon>Furculomyces</taxon>
    </lineage>
</organism>
<accession>A0A2T9YZL3</accession>
<dbReference type="PANTHER" id="PTHR43104:SF4">
    <property type="entry name" value="L-2-HYDROXYGLUTARATE DEHYDROGENASE, MITOCHONDRIAL"/>
    <property type="match status" value="1"/>
</dbReference>
<comment type="cofactor">
    <cofactor evidence="1">
        <name>FAD</name>
        <dbReference type="ChEBI" id="CHEBI:57692"/>
    </cofactor>
</comment>
<dbReference type="PANTHER" id="PTHR43104">
    <property type="entry name" value="L-2-HYDROXYGLUTARATE DEHYDROGENASE, MITOCHONDRIAL"/>
    <property type="match status" value="1"/>
</dbReference>
<keyword evidence="4" id="KW-0560">Oxidoreductase</keyword>
<dbReference type="Pfam" id="PF01266">
    <property type="entry name" value="DAO"/>
    <property type="match status" value="1"/>
</dbReference>
<dbReference type="GO" id="GO:0047545">
    <property type="term" value="F:(S)-2-hydroxyglutarate dehydrogenase activity"/>
    <property type="evidence" value="ECO:0007669"/>
    <property type="project" value="UniProtKB-EC"/>
</dbReference>
<dbReference type="EC" id="1.1.99.2" evidence="7"/>
<dbReference type="InterPro" id="IPR036188">
    <property type="entry name" value="FAD/NAD-bd_sf"/>
</dbReference>
<dbReference type="OrthoDB" id="498204at2759"/>
<comment type="catalytic activity">
    <reaction evidence="5">
        <text>(S)-2-hydroxyglutarate + A = 2-oxoglutarate + AH2</text>
        <dbReference type="Rhea" id="RHEA:21252"/>
        <dbReference type="ChEBI" id="CHEBI:13193"/>
        <dbReference type="ChEBI" id="CHEBI:16782"/>
        <dbReference type="ChEBI" id="CHEBI:16810"/>
        <dbReference type="ChEBI" id="CHEBI:17499"/>
        <dbReference type="EC" id="1.1.99.2"/>
    </reaction>
</comment>
<evidence type="ECO:0000313" key="10">
    <source>
        <dbReference type="EMBL" id="PVU97757.1"/>
    </source>
</evidence>